<dbReference type="RefSeq" id="XP_033401375.1">
    <property type="nucleotide sequence ID" value="XM_033539876.1"/>
</dbReference>
<name>A0A6A6BQG0_9PEZI</name>
<dbReference type="InterPro" id="IPR023214">
    <property type="entry name" value="HAD_sf"/>
</dbReference>
<reference evidence="1" key="1">
    <citation type="journal article" date="2020" name="Stud. Mycol.">
        <title>101 Dothideomycetes genomes: a test case for predicting lifestyles and emergence of pathogens.</title>
        <authorList>
            <person name="Haridas S."/>
            <person name="Albert R."/>
            <person name="Binder M."/>
            <person name="Bloem J."/>
            <person name="Labutti K."/>
            <person name="Salamov A."/>
            <person name="Andreopoulos B."/>
            <person name="Baker S."/>
            <person name="Barry K."/>
            <person name="Bills G."/>
            <person name="Bluhm B."/>
            <person name="Cannon C."/>
            <person name="Castanera R."/>
            <person name="Culley D."/>
            <person name="Daum C."/>
            <person name="Ezra D."/>
            <person name="Gonzalez J."/>
            <person name="Henrissat B."/>
            <person name="Kuo A."/>
            <person name="Liang C."/>
            <person name="Lipzen A."/>
            <person name="Lutzoni F."/>
            <person name="Magnuson J."/>
            <person name="Mondo S."/>
            <person name="Nolan M."/>
            <person name="Ohm R."/>
            <person name="Pangilinan J."/>
            <person name="Park H.-J."/>
            <person name="Ramirez L."/>
            <person name="Alfaro M."/>
            <person name="Sun H."/>
            <person name="Tritt A."/>
            <person name="Yoshinaga Y."/>
            <person name="Zwiers L.-H."/>
            <person name="Turgeon B."/>
            <person name="Goodwin S."/>
            <person name="Spatafora J."/>
            <person name="Crous P."/>
            <person name="Grigoriev I."/>
        </authorList>
    </citation>
    <scope>NUCLEOTIDE SEQUENCE</scope>
    <source>
        <strain evidence="1">CBS 121167</strain>
    </source>
</reference>
<proteinExistence type="predicted"/>
<protein>
    <submittedName>
        <fullName evidence="1">Uncharacterized protein</fullName>
    </submittedName>
</protein>
<evidence type="ECO:0000313" key="2">
    <source>
        <dbReference type="Proteomes" id="UP000799438"/>
    </source>
</evidence>
<dbReference type="Gene3D" id="3.40.50.1000">
    <property type="entry name" value="HAD superfamily/HAD-like"/>
    <property type="match status" value="1"/>
</dbReference>
<gene>
    <name evidence="1" type="ORF">K452DRAFT_284027</name>
</gene>
<dbReference type="AlphaFoldDB" id="A0A6A6BQG0"/>
<accession>A0A6A6BQG0</accession>
<sequence length="371" mass="39773">MGDSLTMPNLNTLRAALPLDKTSSLSQPTSHLMSTLISTLAPEGPVSRDDTPDPMRRVSCTFSTTDSDAESHGASPYMDALGAMLTSKKCLAFDLNSTLYAHRLVTSAAEAAVLSHVAETHNLSLADVHGAWEAATCPTITHQGACDPSRPLSWPEHYAKVYGALLEQLARDHPGSVEHNGQQNVADESADLFRIFKKTLYPRLTPMPGLMSLLRVLDKRGKDMPRIVVLFDPAATTREQAGWTLEHLMLDNFISACAYMPGTDEAIGRRDSGADTSTKRADRPDADLVFSTAVSNLGLKTSDVVLIGGNLETNVPAAKRAGVQALLVDPNQGTPPIQQRKEGGGVLAVAGLPVLREAMKRTWGAQEPAKS</sequence>
<keyword evidence="2" id="KW-1185">Reference proteome</keyword>
<dbReference type="SUPFAM" id="SSF56784">
    <property type="entry name" value="HAD-like"/>
    <property type="match status" value="1"/>
</dbReference>
<dbReference type="EMBL" id="ML995477">
    <property type="protein sequence ID" value="KAF2145663.1"/>
    <property type="molecule type" value="Genomic_DNA"/>
</dbReference>
<evidence type="ECO:0000313" key="1">
    <source>
        <dbReference type="EMBL" id="KAF2145663.1"/>
    </source>
</evidence>
<organism evidence="1 2">
    <name type="scientific">Aplosporella prunicola CBS 121167</name>
    <dbReference type="NCBI Taxonomy" id="1176127"/>
    <lineage>
        <taxon>Eukaryota</taxon>
        <taxon>Fungi</taxon>
        <taxon>Dikarya</taxon>
        <taxon>Ascomycota</taxon>
        <taxon>Pezizomycotina</taxon>
        <taxon>Dothideomycetes</taxon>
        <taxon>Dothideomycetes incertae sedis</taxon>
        <taxon>Botryosphaeriales</taxon>
        <taxon>Aplosporellaceae</taxon>
        <taxon>Aplosporella</taxon>
    </lineage>
</organism>
<dbReference type="Proteomes" id="UP000799438">
    <property type="component" value="Unassembled WGS sequence"/>
</dbReference>
<dbReference type="Gene3D" id="1.20.120.1600">
    <property type="match status" value="1"/>
</dbReference>
<dbReference type="GeneID" id="54297372"/>
<dbReference type="InterPro" id="IPR036412">
    <property type="entry name" value="HAD-like_sf"/>
</dbReference>